<sequence length="25" mass="2630">MVAPCGNCWNTSTPLASCGNCWNTV</sequence>
<reference evidence="1" key="1">
    <citation type="submission" date="2014-11" db="EMBL/GenBank/DDBJ databases">
        <authorList>
            <person name="Amaro Gonzalez C."/>
        </authorList>
    </citation>
    <scope>NUCLEOTIDE SEQUENCE</scope>
</reference>
<name>A0A0E9PF00_ANGAN</name>
<proteinExistence type="predicted"/>
<protein>
    <submittedName>
        <fullName evidence="1">Uncharacterized protein</fullName>
    </submittedName>
</protein>
<reference evidence="1" key="2">
    <citation type="journal article" date="2015" name="Fish Shellfish Immunol.">
        <title>Early steps in the European eel (Anguilla anguilla)-Vibrio vulnificus interaction in the gills: Role of the RtxA13 toxin.</title>
        <authorList>
            <person name="Callol A."/>
            <person name="Pajuelo D."/>
            <person name="Ebbesson L."/>
            <person name="Teles M."/>
            <person name="MacKenzie S."/>
            <person name="Amaro C."/>
        </authorList>
    </citation>
    <scope>NUCLEOTIDE SEQUENCE</scope>
</reference>
<organism evidence="1">
    <name type="scientific">Anguilla anguilla</name>
    <name type="common">European freshwater eel</name>
    <name type="synonym">Muraena anguilla</name>
    <dbReference type="NCBI Taxonomy" id="7936"/>
    <lineage>
        <taxon>Eukaryota</taxon>
        <taxon>Metazoa</taxon>
        <taxon>Chordata</taxon>
        <taxon>Craniata</taxon>
        <taxon>Vertebrata</taxon>
        <taxon>Euteleostomi</taxon>
        <taxon>Actinopterygii</taxon>
        <taxon>Neopterygii</taxon>
        <taxon>Teleostei</taxon>
        <taxon>Anguilliformes</taxon>
        <taxon>Anguillidae</taxon>
        <taxon>Anguilla</taxon>
    </lineage>
</organism>
<dbReference type="EMBL" id="GBXM01105463">
    <property type="protein sequence ID" value="JAH03114.1"/>
    <property type="molecule type" value="Transcribed_RNA"/>
</dbReference>
<evidence type="ECO:0000313" key="1">
    <source>
        <dbReference type="EMBL" id="JAH03114.1"/>
    </source>
</evidence>
<dbReference type="AlphaFoldDB" id="A0A0E9PF00"/>
<accession>A0A0E9PF00</accession>